<keyword evidence="2" id="KW-1185">Reference proteome</keyword>
<comment type="caution">
    <text evidence="1">The sequence shown here is derived from an EMBL/GenBank/DDBJ whole genome shotgun (WGS) entry which is preliminary data.</text>
</comment>
<name>A0ABQ2DBP7_9BACI</name>
<dbReference type="RefSeq" id="WP_188942459.1">
    <property type="nucleotide sequence ID" value="NZ_BMPN01000002.1"/>
</dbReference>
<protein>
    <submittedName>
        <fullName evidence="1">Uncharacterized protein</fullName>
    </submittedName>
</protein>
<organism evidence="1 2">
    <name type="scientific">Virgibacillus kapii</name>
    <dbReference type="NCBI Taxonomy" id="1638645"/>
    <lineage>
        <taxon>Bacteria</taxon>
        <taxon>Bacillati</taxon>
        <taxon>Bacillota</taxon>
        <taxon>Bacilli</taxon>
        <taxon>Bacillales</taxon>
        <taxon>Bacillaceae</taxon>
        <taxon>Virgibacillus</taxon>
    </lineage>
</organism>
<dbReference type="Proteomes" id="UP000634435">
    <property type="component" value="Unassembled WGS sequence"/>
</dbReference>
<dbReference type="EMBL" id="BMPN01000002">
    <property type="protein sequence ID" value="GGJ51173.1"/>
    <property type="molecule type" value="Genomic_DNA"/>
</dbReference>
<evidence type="ECO:0000313" key="2">
    <source>
        <dbReference type="Proteomes" id="UP000634435"/>
    </source>
</evidence>
<proteinExistence type="predicted"/>
<evidence type="ECO:0000313" key="1">
    <source>
        <dbReference type="EMBL" id="GGJ51173.1"/>
    </source>
</evidence>
<accession>A0ABQ2DBP7</accession>
<sequence length="183" mass="21087">MELNIEVVEGNKRNSLQMKGATQESEKTAINNFFKLMNVDPDTKLESPPKEQNIALLNNETAKHEVVKHEKEEVKRSKKLPLLGSETRSNFSVYESVEDKEGFQKPDHWITGIKTDEDGSKRYKCRYWCECGGKGNHYIPLDVEEVECRDCGDFIDVYPATDEIDQEGVPERDDFGNFFVARY</sequence>
<reference evidence="2" key="1">
    <citation type="journal article" date="2019" name="Int. J. Syst. Evol. Microbiol.">
        <title>The Global Catalogue of Microorganisms (GCM) 10K type strain sequencing project: providing services to taxonomists for standard genome sequencing and annotation.</title>
        <authorList>
            <consortium name="The Broad Institute Genomics Platform"/>
            <consortium name="The Broad Institute Genome Sequencing Center for Infectious Disease"/>
            <person name="Wu L."/>
            <person name="Ma J."/>
        </authorList>
    </citation>
    <scope>NUCLEOTIDE SEQUENCE [LARGE SCALE GENOMIC DNA]</scope>
    <source>
        <strain evidence="2">JCM 30071</strain>
    </source>
</reference>
<gene>
    <name evidence="1" type="ORF">GCM10007111_11760</name>
</gene>